<keyword evidence="1" id="KW-0472">Membrane</keyword>
<name>A0A2W7KR85_9PROT</name>
<dbReference type="Proteomes" id="UP000249688">
    <property type="component" value="Unassembled WGS sequence"/>
</dbReference>
<evidence type="ECO:0000256" key="1">
    <source>
        <dbReference type="SAM" id="Phobius"/>
    </source>
</evidence>
<keyword evidence="3" id="KW-1185">Reference proteome</keyword>
<proteinExistence type="predicted"/>
<feature type="transmembrane region" description="Helical" evidence="1">
    <location>
        <begin position="12"/>
        <end position="30"/>
    </location>
</feature>
<dbReference type="AlphaFoldDB" id="A0A2W7KR85"/>
<evidence type="ECO:0000313" key="3">
    <source>
        <dbReference type="Proteomes" id="UP000249688"/>
    </source>
</evidence>
<feature type="transmembrane region" description="Helical" evidence="1">
    <location>
        <begin position="83"/>
        <end position="103"/>
    </location>
</feature>
<keyword evidence="1" id="KW-0812">Transmembrane</keyword>
<dbReference type="EMBL" id="QKYU01000001">
    <property type="protein sequence ID" value="PZW51090.1"/>
    <property type="molecule type" value="Genomic_DNA"/>
</dbReference>
<organism evidence="2 3">
    <name type="scientific">Humitalea rosea</name>
    <dbReference type="NCBI Taxonomy" id="990373"/>
    <lineage>
        <taxon>Bacteria</taxon>
        <taxon>Pseudomonadati</taxon>
        <taxon>Pseudomonadota</taxon>
        <taxon>Alphaproteobacteria</taxon>
        <taxon>Acetobacterales</taxon>
        <taxon>Roseomonadaceae</taxon>
        <taxon>Humitalea</taxon>
    </lineage>
</organism>
<accession>A0A2W7KR85</accession>
<sequence>MCIMQGLRAYRAVLGLLVIAAFLTGELGTIHTVLGYAIAGIIGGRLVAALSGLRQLGLSRFCPQFDGLTLGNALTHPAISKTLLAGIAACLILATATGSPWIAAERSVW</sequence>
<keyword evidence="1" id="KW-1133">Transmembrane helix</keyword>
<protein>
    <submittedName>
        <fullName evidence="2">Uncharacterized protein</fullName>
    </submittedName>
</protein>
<comment type="caution">
    <text evidence="2">The sequence shown here is derived from an EMBL/GenBank/DDBJ whole genome shotgun (WGS) entry which is preliminary data.</text>
</comment>
<gene>
    <name evidence="2" type="ORF">C8P66_101308</name>
</gene>
<reference evidence="2 3" key="1">
    <citation type="submission" date="2018-06" db="EMBL/GenBank/DDBJ databases">
        <title>Genomic Encyclopedia of Archaeal and Bacterial Type Strains, Phase II (KMG-II): from individual species to whole genera.</title>
        <authorList>
            <person name="Goeker M."/>
        </authorList>
    </citation>
    <scope>NUCLEOTIDE SEQUENCE [LARGE SCALE GENOMIC DNA]</scope>
    <source>
        <strain evidence="2 3">DSM 24525</strain>
    </source>
</reference>
<evidence type="ECO:0000313" key="2">
    <source>
        <dbReference type="EMBL" id="PZW51090.1"/>
    </source>
</evidence>